<dbReference type="InterPro" id="IPR003717">
    <property type="entry name" value="RecO"/>
</dbReference>
<dbReference type="InterPro" id="IPR022572">
    <property type="entry name" value="DNA_rep/recomb_RecO_N"/>
</dbReference>
<keyword evidence="5 7" id="KW-0234">DNA repair</keyword>
<dbReference type="Proteomes" id="UP000886069">
    <property type="component" value="Unassembled WGS sequence"/>
</dbReference>
<comment type="similarity">
    <text evidence="1 7">Belongs to the RecO family.</text>
</comment>
<dbReference type="Gene3D" id="2.40.50.140">
    <property type="entry name" value="Nucleic acid-binding proteins"/>
    <property type="match status" value="1"/>
</dbReference>
<dbReference type="PANTHER" id="PTHR33991:SF1">
    <property type="entry name" value="DNA REPAIR PROTEIN RECO"/>
    <property type="match status" value="1"/>
</dbReference>
<dbReference type="SUPFAM" id="SSF50249">
    <property type="entry name" value="Nucleic acid-binding proteins"/>
    <property type="match status" value="1"/>
</dbReference>
<dbReference type="AlphaFoldDB" id="A0A7V2AUF4"/>
<dbReference type="PANTHER" id="PTHR33991">
    <property type="entry name" value="DNA REPAIR PROTEIN RECO"/>
    <property type="match status" value="1"/>
</dbReference>
<dbReference type="InterPro" id="IPR037278">
    <property type="entry name" value="ARFGAP/RecO"/>
</dbReference>
<keyword evidence="4 7" id="KW-0233">DNA recombination</keyword>
<evidence type="ECO:0000256" key="1">
    <source>
        <dbReference type="ARBA" id="ARBA00007452"/>
    </source>
</evidence>
<evidence type="ECO:0000256" key="4">
    <source>
        <dbReference type="ARBA" id="ARBA00023172"/>
    </source>
</evidence>
<sequence length="250" mass="26481">MSGILKDRAVILRTWEYGETSLVVAVLTRGGGRSNFLAKGARRPGSQLHGRFRTGNIGEIVYYDKPGGGLRLIKEFSSASVLDSSNVGLECLCLFQAGLEIAGRASAGDEQEGAVFDLAEAFMTELAAGADPWSTFFVLEARLLSASGLMPEIERCDRCKKELAGCGFSVNPSSGAVECRSCAGGGEMLSPESCELLGRLPAGFEGMRGTALSQDARREIGTLLHRMLTHHMDGYRLPGSLGMLKGAVGG</sequence>
<gene>
    <name evidence="7 9" type="primary">recO</name>
    <name evidence="9" type="ORF">ENO08_03310</name>
</gene>
<dbReference type="Pfam" id="PF11967">
    <property type="entry name" value="RecO_N"/>
    <property type="match status" value="1"/>
</dbReference>
<dbReference type="GO" id="GO:0043590">
    <property type="term" value="C:bacterial nucleoid"/>
    <property type="evidence" value="ECO:0007669"/>
    <property type="project" value="TreeGrafter"/>
</dbReference>
<dbReference type="Gene3D" id="1.20.1440.120">
    <property type="entry name" value="Recombination protein O, C-terminal domain"/>
    <property type="match status" value="1"/>
</dbReference>
<comment type="function">
    <text evidence="7">Involved in DNA repair and RecF pathway recombination.</text>
</comment>
<dbReference type="SUPFAM" id="SSF57863">
    <property type="entry name" value="ArfGap/RecO-like zinc finger"/>
    <property type="match status" value="1"/>
</dbReference>
<evidence type="ECO:0000256" key="5">
    <source>
        <dbReference type="ARBA" id="ARBA00023204"/>
    </source>
</evidence>
<comment type="caution">
    <text evidence="9">The sequence shown here is derived from an EMBL/GenBank/DDBJ whole genome shotgun (WGS) entry which is preliminary data.</text>
</comment>
<proteinExistence type="inferred from homology"/>
<evidence type="ECO:0000256" key="3">
    <source>
        <dbReference type="ARBA" id="ARBA00022763"/>
    </source>
</evidence>
<reference evidence="9" key="1">
    <citation type="journal article" date="2020" name="mSystems">
        <title>Genome- and Community-Level Interaction Insights into Carbon Utilization and Element Cycling Functions of Hydrothermarchaeota in Hydrothermal Sediment.</title>
        <authorList>
            <person name="Zhou Z."/>
            <person name="Liu Y."/>
            <person name="Xu W."/>
            <person name="Pan J."/>
            <person name="Luo Z.H."/>
            <person name="Li M."/>
        </authorList>
    </citation>
    <scope>NUCLEOTIDE SEQUENCE [LARGE SCALE GENOMIC DNA]</scope>
    <source>
        <strain evidence="9">SpSt-1233</strain>
    </source>
</reference>
<evidence type="ECO:0000256" key="7">
    <source>
        <dbReference type="HAMAP-Rule" id="MF_00201"/>
    </source>
</evidence>
<dbReference type="GO" id="GO:0006310">
    <property type="term" value="P:DNA recombination"/>
    <property type="evidence" value="ECO:0007669"/>
    <property type="project" value="UniProtKB-UniRule"/>
</dbReference>
<dbReference type="InterPro" id="IPR012340">
    <property type="entry name" value="NA-bd_OB-fold"/>
</dbReference>
<name>A0A7V2AUF4_UNCEI</name>
<keyword evidence="3 7" id="KW-0227">DNA damage</keyword>
<feature type="domain" description="DNA replication/recombination mediator RecO N-terminal" evidence="8">
    <location>
        <begin position="1"/>
        <end position="76"/>
    </location>
</feature>
<accession>A0A7V2AUF4</accession>
<evidence type="ECO:0000256" key="2">
    <source>
        <dbReference type="ARBA" id="ARBA00021310"/>
    </source>
</evidence>
<dbReference type="InterPro" id="IPR042242">
    <property type="entry name" value="RecO_C"/>
</dbReference>
<evidence type="ECO:0000313" key="9">
    <source>
        <dbReference type="EMBL" id="HER43467.1"/>
    </source>
</evidence>
<dbReference type="Pfam" id="PF02565">
    <property type="entry name" value="RecO_C"/>
    <property type="match status" value="1"/>
</dbReference>
<evidence type="ECO:0000259" key="8">
    <source>
        <dbReference type="Pfam" id="PF11967"/>
    </source>
</evidence>
<protein>
    <recommendedName>
        <fullName evidence="2 7">DNA repair protein RecO</fullName>
    </recommendedName>
    <alternativeName>
        <fullName evidence="6 7">Recombination protein O</fullName>
    </alternativeName>
</protein>
<dbReference type="NCBIfam" id="TIGR00613">
    <property type="entry name" value="reco"/>
    <property type="match status" value="1"/>
</dbReference>
<dbReference type="GO" id="GO:0006302">
    <property type="term" value="P:double-strand break repair"/>
    <property type="evidence" value="ECO:0007669"/>
    <property type="project" value="TreeGrafter"/>
</dbReference>
<dbReference type="HAMAP" id="MF_00201">
    <property type="entry name" value="RecO"/>
    <property type="match status" value="1"/>
</dbReference>
<dbReference type="EMBL" id="DSEC01000235">
    <property type="protein sequence ID" value="HER43467.1"/>
    <property type="molecule type" value="Genomic_DNA"/>
</dbReference>
<organism evidence="9">
    <name type="scientific">Eiseniibacteriota bacterium</name>
    <dbReference type="NCBI Taxonomy" id="2212470"/>
    <lineage>
        <taxon>Bacteria</taxon>
        <taxon>Candidatus Eiseniibacteriota</taxon>
    </lineage>
</organism>
<evidence type="ECO:0000256" key="6">
    <source>
        <dbReference type="ARBA" id="ARBA00033409"/>
    </source>
</evidence>